<proteinExistence type="predicted"/>
<protein>
    <submittedName>
        <fullName evidence="4">MerR family transcriptional regulator</fullName>
    </submittedName>
</protein>
<dbReference type="InterPro" id="IPR009061">
    <property type="entry name" value="DNA-bd_dom_put_sf"/>
</dbReference>
<dbReference type="KEGG" id="phr:C6569_06385"/>
<evidence type="ECO:0000259" key="3">
    <source>
        <dbReference type="PROSITE" id="PS50937"/>
    </source>
</evidence>
<accession>A0A2S0N9N8</accession>
<feature type="compositionally biased region" description="Pro residues" evidence="2">
    <location>
        <begin position="193"/>
        <end position="208"/>
    </location>
</feature>
<dbReference type="CDD" id="cd04765">
    <property type="entry name" value="HTH_MlrA-like_sg2"/>
    <property type="match status" value="1"/>
</dbReference>
<dbReference type="SUPFAM" id="SSF46955">
    <property type="entry name" value="Putative DNA-binding domain"/>
    <property type="match status" value="1"/>
</dbReference>
<dbReference type="OrthoDB" id="9810140at2"/>
<dbReference type="GO" id="GO:0003677">
    <property type="term" value="F:DNA binding"/>
    <property type="evidence" value="ECO:0007669"/>
    <property type="project" value="UniProtKB-KW"/>
</dbReference>
<gene>
    <name evidence="4" type="ORF">C6569_06385</name>
</gene>
<feature type="region of interest" description="Disordered" evidence="2">
    <location>
        <begin position="133"/>
        <end position="225"/>
    </location>
</feature>
<dbReference type="Proteomes" id="UP000237889">
    <property type="component" value="Chromosome"/>
</dbReference>
<feature type="compositionally biased region" description="Acidic residues" evidence="2">
    <location>
        <begin position="147"/>
        <end position="156"/>
    </location>
</feature>
<evidence type="ECO:0000313" key="5">
    <source>
        <dbReference type="Proteomes" id="UP000237889"/>
    </source>
</evidence>
<evidence type="ECO:0000256" key="2">
    <source>
        <dbReference type="SAM" id="MobiDB-lite"/>
    </source>
</evidence>
<dbReference type="SMART" id="SM00422">
    <property type="entry name" value="HTH_MERR"/>
    <property type="match status" value="1"/>
</dbReference>
<keyword evidence="1" id="KW-0238">DNA-binding</keyword>
<dbReference type="Gene3D" id="1.10.1660.10">
    <property type="match status" value="1"/>
</dbReference>
<dbReference type="PANTHER" id="PTHR30204:SF15">
    <property type="entry name" value="BLL5018 PROTEIN"/>
    <property type="match status" value="1"/>
</dbReference>
<name>A0A2S0N9N8_9HYPH</name>
<feature type="compositionally biased region" description="Low complexity" evidence="2">
    <location>
        <begin position="175"/>
        <end position="192"/>
    </location>
</feature>
<dbReference type="GO" id="GO:0003700">
    <property type="term" value="F:DNA-binding transcription factor activity"/>
    <property type="evidence" value="ECO:0007669"/>
    <property type="project" value="InterPro"/>
</dbReference>
<dbReference type="PANTHER" id="PTHR30204">
    <property type="entry name" value="REDOX-CYCLING DRUG-SENSING TRANSCRIPTIONAL ACTIVATOR SOXR"/>
    <property type="match status" value="1"/>
</dbReference>
<reference evidence="4 5" key="1">
    <citation type="submission" date="2018-03" db="EMBL/GenBank/DDBJ databases">
        <title>Genome sequencing of Phreatobacter sp.</title>
        <authorList>
            <person name="Kim S.-J."/>
            <person name="Heo J."/>
            <person name="Kwon S.-W."/>
        </authorList>
    </citation>
    <scope>NUCLEOTIDE SEQUENCE [LARGE SCALE GENOMIC DNA]</scope>
    <source>
        <strain evidence="4 5">S-12</strain>
    </source>
</reference>
<dbReference type="InterPro" id="IPR047057">
    <property type="entry name" value="MerR_fam"/>
</dbReference>
<evidence type="ECO:0000256" key="1">
    <source>
        <dbReference type="ARBA" id="ARBA00023125"/>
    </source>
</evidence>
<organism evidence="4 5">
    <name type="scientific">Phreatobacter cathodiphilus</name>
    <dbReference type="NCBI Taxonomy" id="1868589"/>
    <lineage>
        <taxon>Bacteria</taxon>
        <taxon>Pseudomonadati</taxon>
        <taxon>Pseudomonadota</taxon>
        <taxon>Alphaproteobacteria</taxon>
        <taxon>Hyphomicrobiales</taxon>
        <taxon>Phreatobacteraceae</taxon>
        <taxon>Phreatobacter</taxon>
    </lineage>
</organism>
<dbReference type="AlphaFoldDB" id="A0A2S0N9N8"/>
<sequence length="264" mass="28484">MDKAPDAYRTISEVADDLDLPQHVLRFWETRFGQIRPLKRGGGRRYYRPEDIDLLKGIRHLLYGEGYTIRGVQRIIKESGVKAIQALGRGEGAAALQKPKGPEIIDPAAGDDEPMEMGRPPALGGAVPPFAPASYGEPPFAAPGHGDDEDEGDMADEPMRLEPVLAPRPAPVPAEEPAIQRHAPVQQAVRAPEPVPVPPPSAPEPRPVVRPADMPSMRPASPAGAAVAAPAPARLAADDVRRLQAALYELLECRKRLDAAFDDR</sequence>
<dbReference type="Pfam" id="PF13411">
    <property type="entry name" value="MerR_1"/>
    <property type="match status" value="1"/>
</dbReference>
<evidence type="ECO:0000313" key="4">
    <source>
        <dbReference type="EMBL" id="AVO44717.1"/>
    </source>
</evidence>
<dbReference type="InterPro" id="IPR000551">
    <property type="entry name" value="MerR-type_HTH_dom"/>
</dbReference>
<feature type="domain" description="HTH merR-type" evidence="3">
    <location>
        <begin position="10"/>
        <end position="78"/>
    </location>
</feature>
<dbReference type="PROSITE" id="PS50937">
    <property type="entry name" value="HTH_MERR_2"/>
    <property type="match status" value="1"/>
</dbReference>
<keyword evidence="5" id="KW-1185">Reference proteome</keyword>
<dbReference type="EMBL" id="CP027668">
    <property type="protein sequence ID" value="AVO44717.1"/>
    <property type="molecule type" value="Genomic_DNA"/>
</dbReference>